<proteinExistence type="predicted"/>
<evidence type="ECO:0000313" key="3">
    <source>
        <dbReference type="EMBL" id="OAE22322.1"/>
    </source>
</evidence>
<sequence>MSEPVRTKEELPHLSTQTGTQVGKGYSTRVWGRSAGDDGDLTFDAESVRVTREEERAYVDLFKHPHTGKNGYRTVWYQDRMRRNIAMALMQILQPQRPIYMMTWQRKGPRDEAAEVLTVSSDTKEDPMALEEAAAKAVEDVAAAESEPQKVLPLLQYLNRKREKYAEGNPTESYVEIMRNRTRVKRELAVEVTAKERRSQPTEVKYQALQRKLTEEVEKRRKAEQAGDSLREDVERAKCANVDLLKRLEACRTAYDVESSKVDELQATAEEAKRDYQTELAVKTKKISEYEAARIADLELIEKLKTECGEFRTQRSQAEEQLCEVEAKLMEAEGKNRPLSKETREALTARVERCLRGYTLWQIKSHNGLRLREIEHRAAEWIKRSGRKHRRLSKKLGSYLTRSRDVVAKLEVELVGVLQRLGLELW</sequence>
<comment type="caution">
    <text evidence="3">The sequence shown here is derived from an EMBL/GenBank/DDBJ whole genome shotgun (WGS) entry which is preliminary data.</text>
</comment>
<dbReference type="EMBL" id="LVLJ01003222">
    <property type="protein sequence ID" value="OAE22322.1"/>
    <property type="molecule type" value="Genomic_DNA"/>
</dbReference>
<organism evidence="3 4">
    <name type="scientific">Marchantia polymorpha subsp. ruderalis</name>
    <dbReference type="NCBI Taxonomy" id="1480154"/>
    <lineage>
        <taxon>Eukaryota</taxon>
        <taxon>Viridiplantae</taxon>
        <taxon>Streptophyta</taxon>
        <taxon>Embryophyta</taxon>
        <taxon>Marchantiophyta</taxon>
        <taxon>Marchantiopsida</taxon>
        <taxon>Marchantiidae</taxon>
        <taxon>Marchantiales</taxon>
        <taxon>Marchantiaceae</taxon>
        <taxon>Marchantia</taxon>
    </lineage>
</organism>
<evidence type="ECO:0000256" key="2">
    <source>
        <dbReference type="SAM" id="MobiDB-lite"/>
    </source>
</evidence>
<evidence type="ECO:0000313" key="4">
    <source>
        <dbReference type="Proteomes" id="UP000077202"/>
    </source>
</evidence>
<dbReference type="Proteomes" id="UP000077202">
    <property type="component" value="Unassembled WGS sequence"/>
</dbReference>
<feature type="region of interest" description="Disordered" evidence="2">
    <location>
        <begin position="1"/>
        <end position="27"/>
    </location>
</feature>
<feature type="compositionally biased region" description="Basic and acidic residues" evidence="2">
    <location>
        <begin position="1"/>
        <end position="12"/>
    </location>
</feature>
<keyword evidence="1" id="KW-0175">Coiled coil</keyword>
<protein>
    <submittedName>
        <fullName evidence="3">Uncharacterized protein</fullName>
    </submittedName>
</protein>
<name>A0A176VPT9_MARPO</name>
<evidence type="ECO:0000256" key="1">
    <source>
        <dbReference type="SAM" id="Coils"/>
    </source>
</evidence>
<accession>A0A176VPT9</accession>
<feature type="coiled-coil region" evidence="1">
    <location>
        <begin position="206"/>
        <end position="321"/>
    </location>
</feature>
<reference evidence="3" key="1">
    <citation type="submission" date="2016-03" db="EMBL/GenBank/DDBJ databases">
        <title>Mechanisms controlling the formation of the plant cell surface in tip-growing cells are functionally conserved among land plants.</title>
        <authorList>
            <person name="Honkanen S."/>
            <person name="Jones V.A."/>
            <person name="Morieri G."/>
            <person name="Champion C."/>
            <person name="Hetherington A.J."/>
            <person name="Kelly S."/>
            <person name="Saint-Marcoux D."/>
            <person name="Proust H."/>
            <person name="Prescott H."/>
            <person name="Dolan L."/>
        </authorList>
    </citation>
    <scope>NUCLEOTIDE SEQUENCE [LARGE SCALE GENOMIC DNA]</scope>
    <source>
        <tissue evidence="3">Whole gametophyte</tissue>
    </source>
</reference>
<keyword evidence="4" id="KW-1185">Reference proteome</keyword>
<gene>
    <name evidence="3" type="ORF">AXG93_1504s1320</name>
</gene>
<dbReference type="AlphaFoldDB" id="A0A176VPT9"/>